<reference evidence="1" key="1">
    <citation type="submission" date="2018-10" db="EMBL/GenBank/DDBJ databases">
        <title>Hidden diversity of soil giant viruses.</title>
        <authorList>
            <person name="Schulz F."/>
            <person name="Alteio L."/>
            <person name="Goudeau D."/>
            <person name="Ryan E.M."/>
            <person name="Malmstrom R.R."/>
            <person name="Blanchard J."/>
            <person name="Woyke T."/>
        </authorList>
    </citation>
    <scope>NUCLEOTIDE SEQUENCE</scope>
    <source>
        <strain evidence="1">TEV1</strain>
    </source>
</reference>
<proteinExistence type="predicted"/>
<organism evidence="1">
    <name type="scientific">Terrestrivirus sp</name>
    <dbReference type="NCBI Taxonomy" id="2487775"/>
    <lineage>
        <taxon>Viruses</taxon>
        <taxon>Varidnaviria</taxon>
        <taxon>Bamfordvirae</taxon>
        <taxon>Nucleocytoviricota</taxon>
        <taxon>Megaviricetes</taxon>
        <taxon>Imitervirales</taxon>
        <taxon>Mimiviridae</taxon>
        <taxon>Klosneuvirinae</taxon>
    </lineage>
</organism>
<name>A0A3G4ZR09_9VIRU</name>
<evidence type="ECO:0000313" key="1">
    <source>
        <dbReference type="EMBL" id="AYV76421.1"/>
    </source>
</evidence>
<accession>A0A3G4ZR09</accession>
<gene>
    <name evidence="1" type="ORF">Terrestrivirus6_47</name>
</gene>
<sequence length="57" mass="6921">MPRTMNDDISDEEFEQMMERCSFFSEHDRICLQMERSIWSINKSNIPIIHNETNKIE</sequence>
<dbReference type="EMBL" id="MK071984">
    <property type="protein sequence ID" value="AYV76421.1"/>
    <property type="molecule type" value="Genomic_DNA"/>
</dbReference>
<protein>
    <submittedName>
        <fullName evidence="1">Uncharacterized protein</fullName>
    </submittedName>
</protein>